<dbReference type="Pfam" id="PF04950">
    <property type="entry name" value="RIBIOP_C"/>
    <property type="match status" value="1"/>
</dbReference>
<dbReference type="PANTHER" id="PTHR12858">
    <property type="entry name" value="RIBOSOME BIOGENESIS PROTEIN"/>
    <property type="match status" value="1"/>
</dbReference>
<organism evidence="2 3">
    <name type="scientific">Jimgerdemannia flammicorona</name>
    <dbReference type="NCBI Taxonomy" id="994334"/>
    <lineage>
        <taxon>Eukaryota</taxon>
        <taxon>Fungi</taxon>
        <taxon>Fungi incertae sedis</taxon>
        <taxon>Mucoromycota</taxon>
        <taxon>Mucoromycotina</taxon>
        <taxon>Endogonomycetes</taxon>
        <taxon>Endogonales</taxon>
        <taxon>Endogonaceae</taxon>
        <taxon>Jimgerdemannia</taxon>
    </lineage>
</organism>
<name>A0A433D638_9FUNG</name>
<comment type="caution">
    <text evidence="2">The sequence shown here is derived from an EMBL/GenBank/DDBJ whole genome shotgun (WGS) entry which is preliminary data.</text>
</comment>
<gene>
    <name evidence="2" type="ORF">BC936DRAFT_147112</name>
</gene>
<accession>A0A433D638</accession>
<dbReference type="GO" id="GO:0030688">
    <property type="term" value="C:preribosome, small subunit precursor"/>
    <property type="evidence" value="ECO:0007669"/>
    <property type="project" value="TreeGrafter"/>
</dbReference>
<keyword evidence="3" id="KW-1185">Reference proteome</keyword>
<sequence>MWFKPVQLATKYGRTGHIRESLGTHGYMKCIFDGPVTQQDTVTMNLYKRVFPKWNTELWKCGVDPHGDGVRRGVIVVGEGEMEL</sequence>
<protein>
    <recommendedName>
        <fullName evidence="1">Ribosome biogenesis protein BMS1/TSR1 C-terminal domain-containing protein</fullName>
    </recommendedName>
</protein>
<dbReference type="GO" id="GO:0003924">
    <property type="term" value="F:GTPase activity"/>
    <property type="evidence" value="ECO:0007669"/>
    <property type="project" value="TreeGrafter"/>
</dbReference>
<dbReference type="InterPro" id="IPR007034">
    <property type="entry name" value="BMS1_TSR1_C"/>
</dbReference>
<dbReference type="GO" id="GO:0000479">
    <property type="term" value="P:endonucleolytic cleavage of tricistronic rRNA transcript (SSU-rRNA, 5.8S rRNA, LSU-rRNA)"/>
    <property type="evidence" value="ECO:0007669"/>
    <property type="project" value="TreeGrafter"/>
</dbReference>
<evidence type="ECO:0000313" key="3">
    <source>
        <dbReference type="Proteomes" id="UP000268093"/>
    </source>
</evidence>
<reference evidence="2 3" key="1">
    <citation type="journal article" date="2018" name="New Phytol.">
        <title>Phylogenomics of Endogonaceae and evolution of mycorrhizas within Mucoromycota.</title>
        <authorList>
            <person name="Chang Y."/>
            <person name="Desiro A."/>
            <person name="Na H."/>
            <person name="Sandor L."/>
            <person name="Lipzen A."/>
            <person name="Clum A."/>
            <person name="Barry K."/>
            <person name="Grigoriev I.V."/>
            <person name="Martin F.M."/>
            <person name="Stajich J.E."/>
            <person name="Smith M.E."/>
            <person name="Bonito G."/>
            <person name="Spatafora J.W."/>
        </authorList>
    </citation>
    <scope>NUCLEOTIDE SEQUENCE [LARGE SCALE GENOMIC DNA]</scope>
    <source>
        <strain evidence="2 3">GMNB39</strain>
    </source>
</reference>
<evidence type="ECO:0000313" key="2">
    <source>
        <dbReference type="EMBL" id="RUP46301.1"/>
    </source>
</evidence>
<dbReference type="GO" id="GO:0000462">
    <property type="term" value="P:maturation of SSU-rRNA from tricistronic rRNA transcript (SSU-rRNA, 5.8S rRNA, LSU-rRNA)"/>
    <property type="evidence" value="ECO:0007669"/>
    <property type="project" value="TreeGrafter"/>
</dbReference>
<dbReference type="GO" id="GO:0034511">
    <property type="term" value="F:U3 snoRNA binding"/>
    <property type="evidence" value="ECO:0007669"/>
    <property type="project" value="TreeGrafter"/>
</dbReference>
<dbReference type="OrthoDB" id="119302at2759"/>
<dbReference type="GO" id="GO:0005525">
    <property type="term" value="F:GTP binding"/>
    <property type="evidence" value="ECO:0007669"/>
    <property type="project" value="TreeGrafter"/>
</dbReference>
<evidence type="ECO:0000259" key="1">
    <source>
        <dbReference type="Pfam" id="PF04950"/>
    </source>
</evidence>
<proteinExistence type="predicted"/>
<dbReference type="PANTHER" id="PTHR12858:SF1">
    <property type="entry name" value="PRE-RRNA-PROCESSING PROTEIN TSR1 HOMOLOG"/>
    <property type="match status" value="1"/>
</dbReference>
<dbReference type="Proteomes" id="UP000268093">
    <property type="component" value="Unassembled WGS sequence"/>
</dbReference>
<dbReference type="EMBL" id="RBNI01006022">
    <property type="protein sequence ID" value="RUP46301.1"/>
    <property type="molecule type" value="Genomic_DNA"/>
</dbReference>
<feature type="domain" description="Ribosome biogenesis protein BMS1/TSR1 C-terminal" evidence="1">
    <location>
        <begin position="2"/>
        <end position="52"/>
    </location>
</feature>
<dbReference type="AlphaFoldDB" id="A0A433D638"/>
<dbReference type="InterPro" id="IPR039761">
    <property type="entry name" value="Bms1/Tsr1"/>
</dbReference>